<dbReference type="PIRSF" id="PIRSF000090">
    <property type="entry name" value="Beta-ETF"/>
    <property type="match status" value="1"/>
</dbReference>
<feature type="domain" description="Electron transfer flavoprotein alpha/beta-subunit N-terminal" evidence="8">
    <location>
        <begin position="23"/>
        <end position="213"/>
    </location>
</feature>
<dbReference type="InterPro" id="IPR014729">
    <property type="entry name" value="Rossmann-like_a/b/a_fold"/>
</dbReference>
<evidence type="ECO:0000256" key="1">
    <source>
        <dbReference type="ARBA" id="ARBA00001974"/>
    </source>
</evidence>
<comment type="similarity">
    <text evidence="2">Belongs to the ETF beta-subunit/FixA family.</text>
</comment>
<evidence type="ECO:0000256" key="4">
    <source>
        <dbReference type="ARBA" id="ARBA00016797"/>
    </source>
</evidence>
<dbReference type="AlphaFoldDB" id="A0A3N4Z408"/>
<evidence type="ECO:0000256" key="5">
    <source>
        <dbReference type="ARBA" id="ARBA00022448"/>
    </source>
</evidence>
<dbReference type="CDD" id="cd01714">
    <property type="entry name" value="ETF_beta"/>
    <property type="match status" value="1"/>
</dbReference>
<evidence type="ECO:0000259" key="8">
    <source>
        <dbReference type="SMART" id="SM00893"/>
    </source>
</evidence>
<evidence type="ECO:0000256" key="3">
    <source>
        <dbReference type="ARBA" id="ARBA00011355"/>
    </source>
</evidence>
<keyword evidence="6" id="KW-0249">Electron transport</keyword>
<evidence type="ECO:0000313" key="10">
    <source>
        <dbReference type="Proteomes" id="UP000280501"/>
    </source>
</evidence>
<dbReference type="InterPro" id="IPR033948">
    <property type="entry name" value="ETF_beta_N"/>
</dbReference>
<comment type="caution">
    <text evidence="9">The sequence shown here is derived from an EMBL/GenBank/DDBJ whole genome shotgun (WGS) entry which is preliminary data.</text>
</comment>
<dbReference type="InterPro" id="IPR012255">
    <property type="entry name" value="ETF_b"/>
</dbReference>
<dbReference type="SMART" id="SM00893">
    <property type="entry name" value="ETF"/>
    <property type="match status" value="1"/>
</dbReference>
<proteinExistence type="inferred from homology"/>
<evidence type="ECO:0000256" key="2">
    <source>
        <dbReference type="ARBA" id="ARBA00007557"/>
    </source>
</evidence>
<accession>A0A3N4Z408</accession>
<dbReference type="Pfam" id="PF01012">
    <property type="entry name" value="ETF"/>
    <property type="match status" value="1"/>
</dbReference>
<dbReference type="SUPFAM" id="SSF52402">
    <property type="entry name" value="Adenine nucleotide alpha hydrolases-like"/>
    <property type="match status" value="1"/>
</dbReference>
<gene>
    <name evidence="9" type="ORF">EDD34_0484</name>
</gene>
<evidence type="ECO:0000256" key="7">
    <source>
        <dbReference type="ARBA" id="ARBA00025649"/>
    </source>
</evidence>
<dbReference type="RefSeq" id="WP_123813143.1">
    <property type="nucleotide sequence ID" value="NZ_RKQZ01000001.1"/>
</dbReference>
<sequence length="259" mass="26418">MRIVVLVKVVPDTNAERTLSLETGLAERATAGLVADEIGERALEAALVYADAHDGTEVHVLTVGPQESTASIRKCLAMGAASATHVVDDGLVGADLGLTAEVIVAALGRVGYDLVMAGNQSTDGMGGVLPAMVAEHLGLPSLTNLAALTIGDAEVSGTRVSDDATVGLSAPLPAVVSVTEALPDPRFPGFKGIMAAKKKPLEVISLADLGIDAEDLSTSRSIMLAVDARPPRGAGVRITDDDGDAGTRLAAFLAENHLI</sequence>
<comment type="function">
    <text evidence="7">The electron transfer flavoprotein serves as a specific electron acceptor for other dehydrogenases. It transfers the electrons to the main respiratory chain via ETF-ubiquinone oxidoreductase (ETF dehydrogenase).</text>
</comment>
<comment type="subunit">
    <text evidence="3">Heterodimer of an alpha and a beta subunit.</text>
</comment>
<dbReference type="PANTHER" id="PTHR21294:SF8">
    <property type="entry name" value="ELECTRON TRANSFER FLAVOPROTEIN SUBUNIT BETA"/>
    <property type="match status" value="1"/>
</dbReference>
<keyword evidence="10" id="KW-1185">Reference proteome</keyword>
<dbReference type="Proteomes" id="UP000280501">
    <property type="component" value="Unassembled WGS sequence"/>
</dbReference>
<comment type="cofactor">
    <cofactor evidence="1">
        <name>FAD</name>
        <dbReference type="ChEBI" id="CHEBI:57692"/>
    </cofactor>
</comment>
<dbReference type="EMBL" id="RKQZ01000001">
    <property type="protein sequence ID" value="RPF19912.1"/>
    <property type="molecule type" value="Genomic_DNA"/>
</dbReference>
<name>A0A3N4Z408_9MICO</name>
<protein>
    <recommendedName>
        <fullName evidence="4">Electron transfer flavoprotein subunit beta</fullName>
    </recommendedName>
</protein>
<dbReference type="OrthoDB" id="9804960at2"/>
<reference evidence="9 10" key="1">
    <citation type="submission" date="2018-11" db="EMBL/GenBank/DDBJ databases">
        <title>Sequencing the genomes of 1000 actinobacteria strains.</title>
        <authorList>
            <person name="Klenk H.-P."/>
        </authorList>
    </citation>
    <scope>NUCLEOTIDE SEQUENCE [LARGE SCALE GENOMIC DNA]</scope>
    <source>
        <strain evidence="9 10">DSM 15700</strain>
    </source>
</reference>
<dbReference type="GO" id="GO:0009055">
    <property type="term" value="F:electron transfer activity"/>
    <property type="evidence" value="ECO:0007669"/>
    <property type="project" value="InterPro"/>
</dbReference>
<organism evidence="9 10">
    <name type="scientific">Myceligenerans xiligouense</name>
    <dbReference type="NCBI Taxonomy" id="253184"/>
    <lineage>
        <taxon>Bacteria</taxon>
        <taxon>Bacillati</taxon>
        <taxon>Actinomycetota</taxon>
        <taxon>Actinomycetes</taxon>
        <taxon>Micrococcales</taxon>
        <taxon>Promicromonosporaceae</taxon>
        <taxon>Myceligenerans</taxon>
    </lineage>
</organism>
<dbReference type="GO" id="GO:0005829">
    <property type="term" value="C:cytosol"/>
    <property type="evidence" value="ECO:0007669"/>
    <property type="project" value="TreeGrafter"/>
</dbReference>
<dbReference type="InterPro" id="IPR014730">
    <property type="entry name" value="ETF_a/b_N"/>
</dbReference>
<dbReference type="Gene3D" id="3.40.50.620">
    <property type="entry name" value="HUPs"/>
    <property type="match status" value="1"/>
</dbReference>
<dbReference type="PANTHER" id="PTHR21294">
    <property type="entry name" value="ELECTRON TRANSFER FLAVOPROTEIN BETA-SUBUNIT"/>
    <property type="match status" value="1"/>
</dbReference>
<evidence type="ECO:0000256" key="6">
    <source>
        <dbReference type="ARBA" id="ARBA00022982"/>
    </source>
</evidence>
<keyword evidence="5" id="KW-0813">Transport</keyword>
<evidence type="ECO:0000313" key="9">
    <source>
        <dbReference type="EMBL" id="RPF19912.1"/>
    </source>
</evidence>